<proteinExistence type="predicted"/>
<sequence>MGNDKITNRYSTKQLFVLTFLRVLIGWHFLYEGLVKLYTPDWTAKSYLDGAVGVLAPFFKSMTNSEFAMNLVDTLNVWGLILIGISLFIGLLSKPAKIFGMILLAMYYLAYPPFPGLATTVHAEGSYWIVNKNLIEIAALSVLLFFPSSYITGIDRYLNLWKKQKESVKHEEVLST</sequence>
<evidence type="ECO:0000256" key="1">
    <source>
        <dbReference type="SAM" id="Phobius"/>
    </source>
</evidence>
<dbReference type="EMBL" id="FONW01000009">
    <property type="protein sequence ID" value="SFF56476.1"/>
    <property type="molecule type" value="Genomic_DNA"/>
</dbReference>
<reference evidence="2 3" key="1">
    <citation type="submission" date="2016-10" db="EMBL/GenBank/DDBJ databases">
        <authorList>
            <person name="de Groot N.N."/>
        </authorList>
    </citation>
    <scope>NUCLEOTIDE SEQUENCE [LARGE SCALE GENOMIC DNA]</scope>
    <source>
        <strain evidence="2 3">CGMCC 1.9156</strain>
    </source>
</reference>
<feature type="transmembrane region" description="Helical" evidence="1">
    <location>
        <begin position="134"/>
        <end position="154"/>
    </location>
</feature>
<dbReference type="STRING" id="655355.SAMN05216283_109116"/>
<feature type="transmembrane region" description="Helical" evidence="1">
    <location>
        <begin position="12"/>
        <end position="30"/>
    </location>
</feature>
<dbReference type="Proteomes" id="UP000198964">
    <property type="component" value="Unassembled WGS sequence"/>
</dbReference>
<keyword evidence="3" id="KW-1185">Reference proteome</keyword>
<dbReference type="RefSeq" id="WP_093920798.1">
    <property type="nucleotide sequence ID" value="NZ_FONW01000009.1"/>
</dbReference>
<evidence type="ECO:0000313" key="2">
    <source>
        <dbReference type="EMBL" id="SFF56476.1"/>
    </source>
</evidence>
<organism evidence="2 3">
    <name type="scientific">Sunxiuqinia elliptica</name>
    <dbReference type="NCBI Taxonomy" id="655355"/>
    <lineage>
        <taxon>Bacteria</taxon>
        <taxon>Pseudomonadati</taxon>
        <taxon>Bacteroidota</taxon>
        <taxon>Bacteroidia</taxon>
        <taxon>Marinilabiliales</taxon>
        <taxon>Prolixibacteraceae</taxon>
        <taxon>Sunxiuqinia</taxon>
    </lineage>
</organism>
<feature type="transmembrane region" description="Helical" evidence="1">
    <location>
        <begin position="67"/>
        <end position="91"/>
    </location>
</feature>
<keyword evidence="1" id="KW-0472">Membrane</keyword>
<evidence type="ECO:0000313" key="3">
    <source>
        <dbReference type="Proteomes" id="UP000198964"/>
    </source>
</evidence>
<protein>
    <submittedName>
        <fullName evidence="2">Thiosulfate dehydrogenase [quinone] large subunit</fullName>
    </submittedName>
</protein>
<feature type="transmembrane region" description="Helical" evidence="1">
    <location>
        <begin position="98"/>
        <end position="114"/>
    </location>
</feature>
<gene>
    <name evidence="2" type="ORF">SAMN05216283_109116</name>
</gene>
<name>A0A1I2JUJ1_9BACT</name>
<keyword evidence="1" id="KW-0812">Transmembrane</keyword>
<accession>A0A1I2JUJ1</accession>
<keyword evidence="1" id="KW-1133">Transmembrane helix</keyword>
<dbReference type="AlphaFoldDB" id="A0A1I2JUJ1"/>